<keyword evidence="18" id="KW-1185">Reference proteome</keyword>
<dbReference type="InterPro" id="IPR000217">
    <property type="entry name" value="Tubulin"/>
</dbReference>
<comment type="function">
    <text evidence="12">Tubulin is the major constituent of microtubules, a cylinder consisting of laterally associated linear protofilaments composed of alpha- and beta-tubulin heterodimers. Microtubules grow by the addition of GTP-tubulin dimers to the microtubule end, where a stabilizing cap forms. Below the cap, tubulin dimers are in GDP-bound state, owing to GTPase activity of alpha-tubulin.</text>
</comment>
<keyword evidence="6" id="KW-0493">Microtubule</keyword>
<comment type="catalytic activity">
    <reaction evidence="13">
        <text>GTP + H2O = GDP + phosphate + H(+)</text>
        <dbReference type="Rhea" id="RHEA:19669"/>
        <dbReference type="ChEBI" id="CHEBI:15377"/>
        <dbReference type="ChEBI" id="CHEBI:15378"/>
        <dbReference type="ChEBI" id="CHEBI:37565"/>
        <dbReference type="ChEBI" id="CHEBI:43474"/>
        <dbReference type="ChEBI" id="CHEBI:58189"/>
    </reaction>
    <physiologicalReaction direction="left-to-right" evidence="13">
        <dbReference type="Rhea" id="RHEA:19670"/>
    </physiologicalReaction>
</comment>
<evidence type="ECO:0000256" key="8">
    <source>
        <dbReference type="ARBA" id="ARBA00022801"/>
    </source>
</evidence>
<evidence type="ECO:0000256" key="2">
    <source>
        <dbReference type="ARBA" id="ARBA00004245"/>
    </source>
</evidence>
<evidence type="ECO:0000256" key="1">
    <source>
        <dbReference type="ARBA" id="ARBA00001946"/>
    </source>
</evidence>
<dbReference type="InterPro" id="IPR017975">
    <property type="entry name" value="Tubulin_CS"/>
</dbReference>
<evidence type="ECO:0000259" key="16">
    <source>
        <dbReference type="SMART" id="SM00865"/>
    </source>
</evidence>
<dbReference type="PRINTS" id="PR01162">
    <property type="entry name" value="ALPHATUBULIN"/>
</dbReference>
<keyword evidence="9" id="KW-0460">Magnesium</keyword>
<dbReference type="InterPro" id="IPR023123">
    <property type="entry name" value="Tubulin_C"/>
</dbReference>
<dbReference type="Pfam" id="PF03953">
    <property type="entry name" value="Tubulin_C"/>
    <property type="match status" value="1"/>
</dbReference>
<dbReference type="SMART" id="SM00865">
    <property type="entry name" value="Tubulin_C"/>
    <property type="match status" value="1"/>
</dbReference>
<dbReference type="Pfam" id="PF00091">
    <property type="entry name" value="Tubulin"/>
    <property type="match status" value="1"/>
</dbReference>
<dbReference type="EMBL" id="CM017322">
    <property type="protein sequence ID" value="KAE8010432.1"/>
    <property type="molecule type" value="Genomic_DNA"/>
</dbReference>
<feature type="domain" description="Tubulin/FtsZ GTPase" evidence="15">
    <location>
        <begin position="49"/>
        <end position="230"/>
    </location>
</feature>
<dbReference type="OrthoDB" id="1913411at2759"/>
<dbReference type="SMART" id="SM00864">
    <property type="entry name" value="Tubulin"/>
    <property type="match status" value="1"/>
</dbReference>
<evidence type="ECO:0000313" key="18">
    <source>
        <dbReference type="Proteomes" id="UP000327013"/>
    </source>
</evidence>
<dbReference type="InterPro" id="IPR002452">
    <property type="entry name" value="Alpha_tubulin"/>
</dbReference>
<protein>
    <recommendedName>
        <fullName evidence="19">Tubulin alpha chain</fullName>
    </recommendedName>
</protein>
<comment type="subcellular location">
    <subcellularLocation>
        <location evidence="2">Cytoplasm</location>
        <location evidence="2">Cytoskeleton</location>
    </subcellularLocation>
</comment>
<dbReference type="Gene3D" id="3.30.1330.20">
    <property type="entry name" value="Tubulin/FtsZ, C-terminal domain"/>
    <property type="match status" value="1"/>
</dbReference>
<dbReference type="CDD" id="cd02186">
    <property type="entry name" value="alpha_tubulin"/>
    <property type="match status" value="1"/>
</dbReference>
<evidence type="ECO:0000256" key="7">
    <source>
        <dbReference type="ARBA" id="ARBA00022741"/>
    </source>
</evidence>
<dbReference type="SUPFAM" id="SSF52490">
    <property type="entry name" value="Tubulin nucleotide-binding domain-like"/>
    <property type="match status" value="1"/>
</dbReference>
<dbReference type="InterPro" id="IPR018316">
    <property type="entry name" value="Tubulin/FtsZ_2-layer-sand-dom"/>
</dbReference>
<evidence type="ECO:0000256" key="14">
    <source>
        <dbReference type="SAM" id="MobiDB-lite"/>
    </source>
</evidence>
<dbReference type="InterPro" id="IPR036525">
    <property type="entry name" value="Tubulin/FtsZ_GTPase_sf"/>
</dbReference>
<gene>
    <name evidence="17" type="ORF">FH972_006803</name>
</gene>
<evidence type="ECO:0000256" key="13">
    <source>
        <dbReference type="ARBA" id="ARBA00049117"/>
    </source>
</evidence>
<feature type="compositionally biased region" description="Basic and acidic residues" evidence="14">
    <location>
        <begin position="999"/>
        <end position="1008"/>
    </location>
</feature>
<dbReference type="PROSITE" id="PS00227">
    <property type="entry name" value="TUBULIN"/>
    <property type="match status" value="1"/>
</dbReference>
<dbReference type="Gene3D" id="3.40.50.1440">
    <property type="entry name" value="Tubulin/FtsZ, GTPase domain"/>
    <property type="match status" value="1"/>
</dbReference>
<keyword evidence="7" id="KW-0547">Nucleotide-binding</keyword>
<keyword evidence="10" id="KW-0342">GTP-binding</keyword>
<evidence type="ECO:0000256" key="4">
    <source>
        <dbReference type="ARBA" id="ARBA00011747"/>
    </source>
</evidence>
<feature type="region of interest" description="Disordered" evidence="14">
    <location>
        <begin position="753"/>
        <end position="795"/>
    </location>
</feature>
<evidence type="ECO:0000256" key="5">
    <source>
        <dbReference type="ARBA" id="ARBA00022490"/>
    </source>
</evidence>
<dbReference type="FunFam" id="3.30.1330.20:FF:000001">
    <property type="entry name" value="Tubulin alpha chain"/>
    <property type="match status" value="1"/>
</dbReference>
<dbReference type="AlphaFoldDB" id="A0A5N6QWY1"/>
<dbReference type="FunFam" id="1.10.287.600:FF:000001">
    <property type="entry name" value="Tubulin alpha chain"/>
    <property type="match status" value="1"/>
</dbReference>
<keyword evidence="11" id="KW-0206">Cytoskeleton</keyword>
<dbReference type="FunFam" id="3.40.50.1440:FF:000004">
    <property type="entry name" value="Tubulin alpha chain"/>
    <property type="match status" value="1"/>
</dbReference>
<dbReference type="GO" id="GO:0005200">
    <property type="term" value="F:structural constituent of cytoskeleton"/>
    <property type="evidence" value="ECO:0007669"/>
    <property type="project" value="InterPro"/>
</dbReference>
<dbReference type="GO" id="GO:0005525">
    <property type="term" value="F:GTP binding"/>
    <property type="evidence" value="ECO:0007669"/>
    <property type="project" value="UniProtKB-KW"/>
</dbReference>
<dbReference type="InterPro" id="IPR003008">
    <property type="entry name" value="Tubulin_FtsZ_GTPase"/>
</dbReference>
<evidence type="ECO:0000256" key="3">
    <source>
        <dbReference type="ARBA" id="ARBA00009636"/>
    </source>
</evidence>
<dbReference type="PANTHER" id="PTHR11588">
    <property type="entry name" value="TUBULIN"/>
    <property type="match status" value="1"/>
</dbReference>
<dbReference type="InterPro" id="IPR008280">
    <property type="entry name" value="Tub_FtsZ_C"/>
</dbReference>
<sequence>MRECISIHIGQAGIQVGNACWELYCLEHGIQPDGQMPSDKTVGGGDDAFNTFFSETGAGKHVPRAVFVDLEPTVIDEVRTGTYRQLFHPEQLIIGKEIVDLCLDRIRKLADNCTGLQGFLVFNAVGGGTGSGLGSLLLERLSVDYGKKSKLGFTVYPSPQVSTSVVEPYNSVLSTHSLLEHTDVAVLLDNEAIYDICRRSLDIERPTYTNLNRLVSQVISSLTASLRFDGALNVDVTEFQTNLVPYPRIHFMLSSYAPVISAEKAYHEQLSVAEITNSAFEPSSMMAKCDPRHGKYMACCLMYRGDVVPKDVNAAVATIKTKRTIQFVDWCPTGFKCGINYQPPTVVPGGDLAKVQRAVCMISNSTSVAEVFSRIDHKFDLMYAKRAFVHWYVGEGMEEGEFSEAREDLAALEKDYEEVGAEAGDDEEGDEGDDFWSFWVMEKRKKDQTLACSSTQEPETNGLLTKEDQGQPNVSLVTKTNRTGSPSDGNALSLNQQHPPVVQWPYTAQYAVEQPPLISKPSIPTQSLSPIILNQWQQLSHLQQNLAGHQDQHGQPPHFVQPTVQFWLPQRPVYPFPGVNAPTIQPFTPLGTTDTGWQAPGALGGGTSSKNQPQIPNFCYQVGYTHPGFQGPWDHSSWWGQAQQAQSPSTYAFPGAYGLFSLQPPPMPSCAASPGQQFFQRGIIRPPAKLSQKHQQLWDAQSAENVQLWNVINLLQSEIADYKNRLMKLEAEVSSLKPTVEVEEANAQVIAFGSAGKPSKRGRSKRPSVNALSSPSETHPRARGRKHPPAQAQSESKTLIFEKVILKKVEDKQKASHSTAAMEQENIEEISNIVTPHSSGNMEINGNNLTMPAFHNQVHQQFTGVQIGGFGLNSSSELNSIDEKVKKLKSGYSILSQQAKGMNNKGASTIYMGAAGNGSLGWHSNITSEDYGRNLINMGSQGFYNDGNIIRQEGKIIPGWGYVNEEDASEELEDAVVGSAKGEKEEEMDDDASSGAEEIAQKQDEGGYKMDGAVGISPKGLPPHSNW</sequence>
<keyword evidence="8" id="KW-0378">Hydrolase</keyword>
<evidence type="ECO:0000256" key="9">
    <source>
        <dbReference type="ARBA" id="ARBA00022842"/>
    </source>
</evidence>
<comment type="similarity">
    <text evidence="3">Belongs to the tubulin family.</text>
</comment>
<dbReference type="Proteomes" id="UP000327013">
    <property type="component" value="Chromosome 2"/>
</dbReference>
<dbReference type="InterPro" id="IPR037103">
    <property type="entry name" value="Tubulin/FtsZ-like_C"/>
</dbReference>
<evidence type="ECO:0000259" key="15">
    <source>
        <dbReference type="SMART" id="SM00864"/>
    </source>
</evidence>
<feature type="region of interest" description="Disordered" evidence="14">
    <location>
        <begin position="974"/>
        <end position="1027"/>
    </location>
</feature>
<dbReference type="GO" id="GO:0016787">
    <property type="term" value="F:hydrolase activity"/>
    <property type="evidence" value="ECO:0007669"/>
    <property type="project" value="UniProtKB-KW"/>
</dbReference>
<name>A0A5N6QWY1_9ROSI</name>
<comment type="subunit">
    <text evidence="4">Dimer of alpha and beta chains. A typical microtubule is a hollow water-filled tube with an outer diameter of 25 nm and an inner diameter of 15 nM. Alpha-beta heterodimers associate head-to-tail to form protofilaments running lengthwise along the microtubule wall with the beta-tubulin subunit facing the microtubule plus end conferring a structural polarity. Microtubules usually have 13 protofilaments but different protofilament numbers can be found in some organisms and specialized cells.</text>
</comment>
<dbReference type="GO" id="GO:0005874">
    <property type="term" value="C:microtubule"/>
    <property type="evidence" value="ECO:0007669"/>
    <property type="project" value="UniProtKB-KW"/>
</dbReference>
<organism evidence="17 18">
    <name type="scientific">Carpinus fangiana</name>
    <dbReference type="NCBI Taxonomy" id="176857"/>
    <lineage>
        <taxon>Eukaryota</taxon>
        <taxon>Viridiplantae</taxon>
        <taxon>Streptophyta</taxon>
        <taxon>Embryophyta</taxon>
        <taxon>Tracheophyta</taxon>
        <taxon>Spermatophyta</taxon>
        <taxon>Magnoliopsida</taxon>
        <taxon>eudicotyledons</taxon>
        <taxon>Gunneridae</taxon>
        <taxon>Pentapetalae</taxon>
        <taxon>rosids</taxon>
        <taxon>fabids</taxon>
        <taxon>Fagales</taxon>
        <taxon>Betulaceae</taxon>
        <taxon>Carpinus</taxon>
    </lineage>
</organism>
<comment type="cofactor">
    <cofactor evidence="1">
        <name>Mg(2+)</name>
        <dbReference type="ChEBI" id="CHEBI:18420"/>
    </cofactor>
</comment>
<dbReference type="Gene3D" id="1.10.287.600">
    <property type="entry name" value="Helix hairpin bin"/>
    <property type="match status" value="1"/>
</dbReference>
<evidence type="ECO:0008006" key="19">
    <source>
        <dbReference type="Google" id="ProtNLM"/>
    </source>
</evidence>
<feature type="domain" description="Tubulin/FtsZ 2-layer sandwich" evidence="16">
    <location>
        <begin position="232"/>
        <end position="377"/>
    </location>
</feature>
<evidence type="ECO:0000256" key="10">
    <source>
        <dbReference type="ARBA" id="ARBA00023134"/>
    </source>
</evidence>
<evidence type="ECO:0000256" key="12">
    <source>
        <dbReference type="ARBA" id="ARBA00034296"/>
    </source>
</evidence>
<dbReference type="GO" id="GO:0007017">
    <property type="term" value="P:microtubule-based process"/>
    <property type="evidence" value="ECO:0007669"/>
    <property type="project" value="InterPro"/>
</dbReference>
<proteinExistence type="inferred from homology"/>
<accession>A0A5N6QWY1</accession>
<evidence type="ECO:0000256" key="11">
    <source>
        <dbReference type="ARBA" id="ARBA00023212"/>
    </source>
</evidence>
<keyword evidence="5" id="KW-0963">Cytoplasm</keyword>
<evidence type="ECO:0000313" key="17">
    <source>
        <dbReference type="EMBL" id="KAE8010432.1"/>
    </source>
</evidence>
<evidence type="ECO:0000256" key="6">
    <source>
        <dbReference type="ARBA" id="ARBA00022701"/>
    </source>
</evidence>
<dbReference type="PRINTS" id="PR01161">
    <property type="entry name" value="TUBULIN"/>
</dbReference>
<dbReference type="SUPFAM" id="SSF55307">
    <property type="entry name" value="Tubulin C-terminal domain-like"/>
    <property type="match status" value="1"/>
</dbReference>
<reference evidence="17 18" key="1">
    <citation type="submission" date="2019-06" db="EMBL/GenBank/DDBJ databases">
        <title>A chromosomal-level reference genome of Carpinus fangiana (Coryloideae, Betulaceae).</title>
        <authorList>
            <person name="Yang X."/>
            <person name="Wang Z."/>
            <person name="Zhang L."/>
            <person name="Hao G."/>
            <person name="Liu J."/>
            <person name="Yang Y."/>
        </authorList>
    </citation>
    <scope>NUCLEOTIDE SEQUENCE [LARGE SCALE GENOMIC DNA]</scope>
    <source>
        <strain evidence="17">Cfa_2016G</strain>
        <tissue evidence="17">Leaf</tissue>
    </source>
</reference>